<dbReference type="GO" id="GO:0016765">
    <property type="term" value="F:transferase activity, transferring alkyl or aryl (other than methyl) groups"/>
    <property type="evidence" value="ECO:0007669"/>
    <property type="project" value="InterPro"/>
</dbReference>
<dbReference type="AlphaFoldDB" id="A0A1F5Z975"/>
<organism evidence="6 7">
    <name type="scientific">Candidatus Gottesmanbacteria bacterium RBG_16_43_7</name>
    <dbReference type="NCBI Taxonomy" id="1798373"/>
    <lineage>
        <taxon>Bacteria</taxon>
        <taxon>Candidatus Gottesmaniibacteriota</taxon>
    </lineage>
</organism>
<dbReference type="Gene3D" id="1.10.357.140">
    <property type="entry name" value="UbiA prenyltransferase"/>
    <property type="match status" value="1"/>
</dbReference>
<proteinExistence type="predicted"/>
<keyword evidence="3 5" id="KW-1133">Transmembrane helix</keyword>
<feature type="transmembrane region" description="Helical" evidence="5">
    <location>
        <begin position="255"/>
        <end position="275"/>
    </location>
</feature>
<keyword evidence="2 5" id="KW-0812">Transmembrane</keyword>
<feature type="transmembrane region" description="Helical" evidence="5">
    <location>
        <begin position="43"/>
        <end position="63"/>
    </location>
</feature>
<evidence type="ECO:0000313" key="6">
    <source>
        <dbReference type="EMBL" id="OGG09006.1"/>
    </source>
</evidence>
<evidence type="ECO:0000313" key="7">
    <source>
        <dbReference type="Proteomes" id="UP000176854"/>
    </source>
</evidence>
<dbReference type="STRING" id="1798373.A2154_00255"/>
<feature type="transmembrane region" description="Helical" evidence="5">
    <location>
        <begin position="84"/>
        <end position="103"/>
    </location>
</feature>
<evidence type="ECO:0000256" key="4">
    <source>
        <dbReference type="ARBA" id="ARBA00023136"/>
    </source>
</evidence>
<dbReference type="EMBL" id="MFJC01000031">
    <property type="protein sequence ID" value="OGG09006.1"/>
    <property type="molecule type" value="Genomic_DNA"/>
</dbReference>
<keyword evidence="4 5" id="KW-0472">Membrane</keyword>
<dbReference type="InterPro" id="IPR044878">
    <property type="entry name" value="UbiA_sf"/>
</dbReference>
<evidence type="ECO:0000256" key="5">
    <source>
        <dbReference type="SAM" id="Phobius"/>
    </source>
</evidence>
<gene>
    <name evidence="6" type="ORF">A2154_00255</name>
</gene>
<dbReference type="Proteomes" id="UP000176854">
    <property type="component" value="Unassembled WGS sequence"/>
</dbReference>
<protein>
    <recommendedName>
        <fullName evidence="8">Phosphoribose diphosphate--decaprenyl-phosphate phosphoribosyltransferase</fullName>
    </recommendedName>
</protein>
<evidence type="ECO:0000256" key="1">
    <source>
        <dbReference type="ARBA" id="ARBA00004141"/>
    </source>
</evidence>
<feature type="transmembrane region" description="Helical" evidence="5">
    <location>
        <begin position="156"/>
        <end position="177"/>
    </location>
</feature>
<accession>A0A1F5Z975</accession>
<name>A0A1F5Z975_9BACT</name>
<comment type="caution">
    <text evidence="6">The sequence shown here is derived from an EMBL/GenBank/DDBJ whole genome shotgun (WGS) entry which is preliminary data.</text>
</comment>
<evidence type="ECO:0008006" key="8">
    <source>
        <dbReference type="Google" id="ProtNLM"/>
    </source>
</evidence>
<comment type="subcellular location">
    <subcellularLocation>
        <location evidence="1">Membrane</location>
        <topology evidence="1">Multi-pass membrane protein</topology>
    </subcellularLocation>
</comment>
<evidence type="ECO:0000256" key="2">
    <source>
        <dbReference type="ARBA" id="ARBA00022692"/>
    </source>
</evidence>
<reference evidence="6 7" key="1">
    <citation type="journal article" date="2016" name="Nat. Commun.">
        <title>Thousands of microbial genomes shed light on interconnected biogeochemical processes in an aquifer system.</title>
        <authorList>
            <person name="Anantharaman K."/>
            <person name="Brown C.T."/>
            <person name="Hug L.A."/>
            <person name="Sharon I."/>
            <person name="Castelle C.J."/>
            <person name="Probst A.J."/>
            <person name="Thomas B.C."/>
            <person name="Singh A."/>
            <person name="Wilkins M.J."/>
            <person name="Karaoz U."/>
            <person name="Brodie E.L."/>
            <person name="Williams K.H."/>
            <person name="Hubbard S.S."/>
            <person name="Banfield J.F."/>
        </authorList>
    </citation>
    <scope>NUCLEOTIDE SEQUENCE [LARGE SCALE GENOMIC DNA]</scope>
</reference>
<feature type="transmembrane region" description="Helical" evidence="5">
    <location>
        <begin position="132"/>
        <end position="150"/>
    </location>
</feature>
<dbReference type="CDD" id="cd13963">
    <property type="entry name" value="PT_UbiA_2"/>
    <property type="match status" value="1"/>
</dbReference>
<evidence type="ECO:0000256" key="3">
    <source>
        <dbReference type="ARBA" id="ARBA00022989"/>
    </source>
</evidence>
<dbReference type="GO" id="GO:0016020">
    <property type="term" value="C:membrane"/>
    <property type="evidence" value="ECO:0007669"/>
    <property type="project" value="UniProtKB-SubCell"/>
</dbReference>
<feature type="transmembrane region" description="Helical" evidence="5">
    <location>
        <begin position="109"/>
        <end position="125"/>
    </location>
</feature>
<dbReference type="Pfam" id="PF01040">
    <property type="entry name" value="UbiA"/>
    <property type="match status" value="1"/>
</dbReference>
<feature type="transmembrane region" description="Helical" evidence="5">
    <location>
        <begin position="290"/>
        <end position="310"/>
    </location>
</feature>
<dbReference type="InterPro" id="IPR000537">
    <property type="entry name" value="UbiA_prenyltransferase"/>
</dbReference>
<sequence length="312" mass="35219">MAQLLFSIFKTIRPRQWLKNLAIFSPVFLTGYAFEAKFIVPVAWGFLAFCLLSSSNYIVNDILDAESDSRHPFKKFRPIANQKISIPVSLLVSGIFAVCGLVISSTLGYSFFLLALIFITLQYMYSLIFKKISVIDILTITAGYFIRVYAGEAATGIHISVWLALAALSLALFLAIGKRRAELTLIKGYKSVVPQQTRESLMHYSEKLLDTYTAMFANSTFITYSFYTFLERPAKPGFLFGGYRNYTLDITDRKLLMLTIPFVLFGIMRYMQLIYEGQGESPEKILTSDIPLLVTVIMWAVVVFFVVYAIGG</sequence>